<evidence type="ECO:0000256" key="1">
    <source>
        <dbReference type="ARBA" id="ARBA00008898"/>
    </source>
</evidence>
<reference evidence="4 5" key="1">
    <citation type="submission" date="2022-06" db="EMBL/GenBank/DDBJ databases">
        <title>Sequencing the genomes of 1000 actinobacteria strains.</title>
        <authorList>
            <person name="Klenk H.-P."/>
        </authorList>
    </citation>
    <scope>NUCLEOTIDE SEQUENCE [LARGE SCALE GENOMIC DNA]</scope>
    <source>
        <strain evidence="4 5">DSM 41656</strain>
    </source>
</reference>
<accession>A0ABT1JAZ4</accession>
<protein>
    <submittedName>
        <fullName evidence="4">Flavin reductase (DIM6/NTAB) family NADH-FMN oxidoreductase RutF</fullName>
    </submittedName>
</protein>
<dbReference type="RefSeq" id="WP_253804706.1">
    <property type="nucleotide sequence ID" value="NZ_JAMZDX010000009.1"/>
</dbReference>
<evidence type="ECO:0000259" key="3">
    <source>
        <dbReference type="SMART" id="SM00903"/>
    </source>
</evidence>
<dbReference type="InterPro" id="IPR050268">
    <property type="entry name" value="NADH-dep_flavin_reductase"/>
</dbReference>
<comment type="similarity">
    <text evidence="1">Belongs to the non-flavoprotein flavin reductase family.</text>
</comment>
<dbReference type="Pfam" id="PF01613">
    <property type="entry name" value="Flavin_Reduct"/>
    <property type="match status" value="1"/>
</dbReference>
<evidence type="ECO:0000313" key="5">
    <source>
        <dbReference type="Proteomes" id="UP001206483"/>
    </source>
</evidence>
<dbReference type="SMART" id="SM00903">
    <property type="entry name" value="Flavin_Reduct"/>
    <property type="match status" value="1"/>
</dbReference>
<name>A0ABT1JAZ4_9ACTN</name>
<feature type="domain" description="Flavin reductase like" evidence="3">
    <location>
        <begin position="24"/>
        <end position="167"/>
    </location>
</feature>
<keyword evidence="5" id="KW-1185">Reference proteome</keyword>
<dbReference type="PANTHER" id="PTHR30466:SF11">
    <property type="entry name" value="FLAVIN-DEPENDENT MONOOXYGENASE, REDUCTASE SUBUNIT HSAB"/>
    <property type="match status" value="1"/>
</dbReference>
<dbReference type="InterPro" id="IPR012349">
    <property type="entry name" value="Split_barrel_FMN-bd"/>
</dbReference>
<dbReference type="InterPro" id="IPR002563">
    <property type="entry name" value="Flavin_Rdtase-like_dom"/>
</dbReference>
<gene>
    <name evidence="4" type="ORF">FHR36_007590</name>
</gene>
<dbReference type="PANTHER" id="PTHR30466">
    <property type="entry name" value="FLAVIN REDUCTASE"/>
    <property type="match status" value="1"/>
</dbReference>
<proteinExistence type="inferred from homology"/>
<comment type="caution">
    <text evidence="4">The sequence shown here is derived from an EMBL/GenBank/DDBJ whole genome shotgun (WGS) entry which is preliminary data.</text>
</comment>
<dbReference type="EMBL" id="JAMZDX010000009">
    <property type="protein sequence ID" value="MCP2314389.1"/>
    <property type="molecule type" value="Genomic_DNA"/>
</dbReference>
<keyword evidence="2" id="KW-0560">Oxidoreductase</keyword>
<dbReference type="SUPFAM" id="SSF50475">
    <property type="entry name" value="FMN-binding split barrel"/>
    <property type="match status" value="1"/>
</dbReference>
<evidence type="ECO:0000256" key="2">
    <source>
        <dbReference type="ARBA" id="ARBA00023002"/>
    </source>
</evidence>
<dbReference type="Gene3D" id="2.30.110.10">
    <property type="entry name" value="Electron Transport, Fmn-binding Protein, Chain A"/>
    <property type="match status" value="1"/>
</dbReference>
<organism evidence="4 5">
    <name type="scientific">Kitasatospora paracochleata</name>
    <dbReference type="NCBI Taxonomy" id="58354"/>
    <lineage>
        <taxon>Bacteria</taxon>
        <taxon>Bacillati</taxon>
        <taxon>Actinomycetota</taxon>
        <taxon>Actinomycetes</taxon>
        <taxon>Kitasatosporales</taxon>
        <taxon>Streptomycetaceae</taxon>
        <taxon>Kitasatospora</taxon>
    </lineage>
</organism>
<sequence>MSPGAEPAVGTPQTLEAAALRRVFAAFPTGVTALAALLDGEPVGMTASSFVSVSLDPPLVSVCAAHSSLTWPRLRRVPRLGVSVLSGAQEPVSRRLAAPGGERFAGLDWWRSPGGAVLFSGAGAWLDCSVEREIAAGDHVIVLLRVHATGVDPHVAPLVFHGSRYRRLAG</sequence>
<evidence type="ECO:0000313" key="4">
    <source>
        <dbReference type="EMBL" id="MCP2314389.1"/>
    </source>
</evidence>
<dbReference type="Proteomes" id="UP001206483">
    <property type="component" value="Unassembled WGS sequence"/>
</dbReference>